<dbReference type="SUPFAM" id="SSF88946">
    <property type="entry name" value="Sigma2 domain of RNA polymerase sigma factors"/>
    <property type="match status" value="1"/>
</dbReference>
<comment type="similarity">
    <text evidence="1">Belongs to the sigma-70 factor family. ECF subfamily.</text>
</comment>
<dbReference type="Gene3D" id="1.10.1740.10">
    <property type="match status" value="1"/>
</dbReference>
<feature type="domain" description="RNA polymerase sigma factor 70 region 4 type 2" evidence="6">
    <location>
        <begin position="143"/>
        <end position="195"/>
    </location>
</feature>
<evidence type="ECO:0000256" key="3">
    <source>
        <dbReference type="ARBA" id="ARBA00023082"/>
    </source>
</evidence>
<dbReference type="InterPro" id="IPR014284">
    <property type="entry name" value="RNA_pol_sigma-70_dom"/>
</dbReference>
<gene>
    <name evidence="7" type="ORF">ACFSXZ_31815</name>
</gene>
<evidence type="ECO:0000256" key="4">
    <source>
        <dbReference type="ARBA" id="ARBA00023163"/>
    </source>
</evidence>
<dbReference type="InterPro" id="IPR013325">
    <property type="entry name" value="RNA_pol_sigma_r2"/>
</dbReference>
<evidence type="ECO:0000313" key="8">
    <source>
        <dbReference type="Proteomes" id="UP001597417"/>
    </source>
</evidence>
<dbReference type="SUPFAM" id="SSF88659">
    <property type="entry name" value="Sigma3 and sigma4 domains of RNA polymerase sigma factors"/>
    <property type="match status" value="1"/>
</dbReference>
<dbReference type="InterPro" id="IPR039425">
    <property type="entry name" value="RNA_pol_sigma-70-like"/>
</dbReference>
<reference evidence="8" key="1">
    <citation type="journal article" date="2019" name="Int. J. Syst. Evol. Microbiol.">
        <title>The Global Catalogue of Microorganisms (GCM) 10K type strain sequencing project: providing services to taxonomists for standard genome sequencing and annotation.</title>
        <authorList>
            <consortium name="The Broad Institute Genomics Platform"/>
            <consortium name="The Broad Institute Genome Sequencing Center for Infectious Disease"/>
            <person name="Wu L."/>
            <person name="Ma J."/>
        </authorList>
    </citation>
    <scope>NUCLEOTIDE SEQUENCE [LARGE SCALE GENOMIC DNA]</scope>
    <source>
        <strain evidence="8">CGMCC 4.7645</strain>
    </source>
</reference>
<dbReference type="EMBL" id="JBHUKR010000021">
    <property type="protein sequence ID" value="MFD2420927.1"/>
    <property type="molecule type" value="Genomic_DNA"/>
</dbReference>
<keyword evidence="3" id="KW-0731">Sigma factor</keyword>
<dbReference type="Pfam" id="PF04542">
    <property type="entry name" value="Sigma70_r2"/>
    <property type="match status" value="1"/>
</dbReference>
<evidence type="ECO:0000259" key="6">
    <source>
        <dbReference type="Pfam" id="PF08281"/>
    </source>
</evidence>
<dbReference type="InterPro" id="IPR007627">
    <property type="entry name" value="RNA_pol_sigma70_r2"/>
</dbReference>
<feature type="domain" description="RNA polymerase sigma-70 region 2" evidence="5">
    <location>
        <begin position="35"/>
        <end position="100"/>
    </location>
</feature>
<dbReference type="InterPro" id="IPR013324">
    <property type="entry name" value="RNA_pol_sigma_r3/r4-like"/>
</dbReference>
<dbReference type="InterPro" id="IPR013249">
    <property type="entry name" value="RNA_pol_sigma70_r4_t2"/>
</dbReference>
<accession>A0ABW5G240</accession>
<proteinExistence type="inferred from homology"/>
<dbReference type="Pfam" id="PF08281">
    <property type="entry name" value="Sigma70_r4_2"/>
    <property type="match status" value="1"/>
</dbReference>
<dbReference type="InterPro" id="IPR036388">
    <property type="entry name" value="WH-like_DNA-bd_sf"/>
</dbReference>
<sequence length="227" mass="23901">MVTVLGVVRGAPDEPDEDALLAARAGDQDGFRVLFRWVQPGLLRYVRALVGEDAEDVVGETWAGVARDFGKFHGNVEGFRAWVVTVARNRAFDHLRRMRRRPMVVSDLDGIDGLDGLRGIGMIDAAAGRGDTAGLALEGMGTEAALRLIASLPPDQAEAVLLRVVVGLDAGAAGKVLGKRAGAVRTAAYRGLKTLSARLADAGASAESAGEGWGVTDWAVAALKEMR</sequence>
<evidence type="ECO:0000313" key="7">
    <source>
        <dbReference type="EMBL" id="MFD2420927.1"/>
    </source>
</evidence>
<keyword evidence="8" id="KW-1185">Reference proteome</keyword>
<evidence type="ECO:0000259" key="5">
    <source>
        <dbReference type="Pfam" id="PF04542"/>
    </source>
</evidence>
<dbReference type="PANTHER" id="PTHR43133:SF66">
    <property type="entry name" value="ECF RNA POLYMERASE SIGMA FACTOR SIGK"/>
    <property type="match status" value="1"/>
</dbReference>
<dbReference type="Proteomes" id="UP001597417">
    <property type="component" value="Unassembled WGS sequence"/>
</dbReference>
<evidence type="ECO:0000256" key="1">
    <source>
        <dbReference type="ARBA" id="ARBA00010641"/>
    </source>
</evidence>
<dbReference type="PANTHER" id="PTHR43133">
    <property type="entry name" value="RNA POLYMERASE ECF-TYPE SIGMA FACTO"/>
    <property type="match status" value="1"/>
</dbReference>
<dbReference type="NCBIfam" id="TIGR02937">
    <property type="entry name" value="sigma70-ECF"/>
    <property type="match status" value="1"/>
</dbReference>
<dbReference type="Gene3D" id="1.10.10.10">
    <property type="entry name" value="Winged helix-like DNA-binding domain superfamily/Winged helix DNA-binding domain"/>
    <property type="match status" value="1"/>
</dbReference>
<evidence type="ECO:0000256" key="2">
    <source>
        <dbReference type="ARBA" id="ARBA00023015"/>
    </source>
</evidence>
<protein>
    <submittedName>
        <fullName evidence="7">RNA polymerase sigma factor</fullName>
    </submittedName>
</protein>
<comment type="caution">
    <text evidence="7">The sequence shown here is derived from an EMBL/GenBank/DDBJ whole genome shotgun (WGS) entry which is preliminary data.</text>
</comment>
<keyword evidence="2" id="KW-0805">Transcription regulation</keyword>
<keyword evidence="4" id="KW-0804">Transcription</keyword>
<organism evidence="7 8">
    <name type="scientific">Amycolatopsis pigmentata</name>
    <dbReference type="NCBI Taxonomy" id="450801"/>
    <lineage>
        <taxon>Bacteria</taxon>
        <taxon>Bacillati</taxon>
        <taxon>Actinomycetota</taxon>
        <taxon>Actinomycetes</taxon>
        <taxon>Pseudonocardiales</taxon>
        <taxon>Pseudonocardiaceae</taxon>
        <taxon>Amycolatopsis</taxon>
    </lineage>
</organism>
<name>A0ABW5G240_9PSEU</name>